<comment type="catalytic activity">
    <reaction evidence="1">
        <text>ATP + protein L-histidine = ADP + protein N-phospho-L-histidine.</text>
        <dbReference type="EC" id="2.7.13.3"/>
    </reaction>
</comment>
<keyword evidence="12" id="KW-0902">Two-component regulatory system</keyword>
<dbReference type="InterPro" id="IPR036097">
    <property type="entry name" value="HisK_dim/P_sf"/>
</dbReference>
<evidence type="ECO:0000256" key="1">
    <source>
        <dbReference type="ARBA" id="ARBA00000085"/>
    </source>
</evidence>
<evidence type="ECO:0000256" key="2">
    <source>
        <dbReference type="ARBA" id="ARBA00004651"/>
    </source>
</evidence>
<comment type="subcellular location">
    <subcellularLocation>
        <location evidence="2">Cell membrane</location>
        <topology evidence="2">Multi-pass membrane protein</topology>
    </subcellularLocation>
</comment>
<dbReference type="GO" id="GO:0005886">
    <property type="term" value="C:plasma membrane"/>
    <property type="evidence" value="ECO:0007669"/>
    <property type="project" value="UniProtKB-SubCell"/>
</dbReference>
<organism evidence="17 18">
    <name type="scientific">Lachnotalea glycerini</name>
    <dbReference type="NCBI Taxonomy" id="1763509"/>
    <lineage>
        <taxon>Bacteria</taxon>
        <taxon>Bacillati</taxon>
        <taxon>Bacillota</taxon>
        <taxon>Clostridia</taxon>
        <taxon>Lachnospirales</taxon>
        <taxon>Lachnospiraceae</taxon>
        <taxon>Lachnotalea</taxon>
    </lineage>
</organism>
<sequence length="452" mass="50542">MKKLTIKMKITIWFTVFMIILSTVVFVFIALISNSTVSQETRGMLISLVEDNTREVEYDDGEVDIDDDFVSFSNGVYCLVFDSTGKKFSGYAPYTELESQTFENANIRSVSIGKETYLIYDQLITSKKHADLWVRGVVLESGNAITSSAVYRAVLIMLPILIILAAVGGYMFAGRSLHPIKKISKTAEDIGSSGDLSKRIDIDNNGDELYQLAQTFNRMFARLEKNFEAERSFTSDASHELRTPVATILAQCEYAFENASGEQELYEAIGAIQKQGYRISHLIESLLQFTRMEQQTEVISFETVELSKLVSYVCKEYEEIGEKGITLTKFIQPDIIYKVDRTLFSRMLENLIRNAFRYGKDNGTITVSLKESDNAVILSVADDGIGIAPDELSKIWNRFYRADKSRSFAKGTGLGLGLAMVKQIAELHGGKVQAESIPDLGSVFTVELPAEK</sequence>
<evidence type="ECO:0000313" key="18">
    <source>
        <dbReference type="Proteomes" id="UP000247523"/>
    </source>
</evidence>
<dbReference type="EC" id="2.7.13.3" evidence="3"/>
<feature type="domain" description="Histidine kinase" evidence="15">
    <location>
        <begin position="236"/>
        <end position="452"/>
    </location>
</feature>
<name>A0A318ENW0_9FIRM</name>
<evidence type="ECO:0000256" key="5">
    <source>
        <dbReference type="ARBA" id="ARBA00022553"/>
    </source>
</evidence>
<dbReference type="SUPFAM" id="SSF158472">
    <property type="entry name" value="HAMP domain-like"/>
    <property type="match status" value="1"/>
</dbReference>
<dbReference type="SMART" id="SM00387">
    <property type="entry name" value="HATPase_c"/>
    <property type="match status" value="1"/>
</dbReference>
<evidence type="ECO:0000313" key="17">
    <source>
        <dbReference type="EMBL" id="PXV87782.1"/>
    </source>
</evidence>
<dbReference type="InterPro" id="IPR005467">
    <property type="entry name" value="His_kinase_dom"/>
</dbReference>
<dbReference type="Pfam" id="PF02518">
    <property type="entry name" value="HATPase_c"/>
    <property type="match status" value="1"/>
</dbReference>
<dbReference type="CDD" id="cd06225">
    <property type="entry name" value="HAMP"/>
    <property type="match status" value="1"/>
</dbReference>
<dbReference type="InterPro" id="IPR004358">
    <property type="entry name" value="Sig_transdc_His_kin-like_C"/>
</dbReference>
<accession>A0A318ENW0</accession>
<gene>
    <name evidence="17" type="ORF">C8E03_10972</name>
</gene>
<dbReference type="PROSITE" id="PS50885">
    <property type="entry name" value="HAMP"/>
    <property type="match status" value="1"/>
</dbReference>
<evidence type="ECO:0000256" key="7">
    <source>
        <dbReference type="ARBA" id="ARBA00022692"/>
    </source>
</evidence>
<dbReference type="Gene3D" id="3.30.565.10">
    <property type="entry name" value="Histidine kinase-like ATPase, C-terminal domain"/>
    <property type="match status" value="1"/>
</dbReference>
<evidence type="ECO:0000256" key="11">
    <source>
        <dbReference type="ARBA" id="ARBA00022989"/>
    </source>
</evidence>
<evidence type="ECO:0000256" key="4">
    <source>
        <dbReference type="ARBA" id="ARBA00022475"/>
    </source>
</evidence>
<dbReference type="RefSeq" id="WP_110291514.1">
    <property type="nucleotide sequence ID" value="NZ_QICS01000009.1"/>
</dbReference>
<keyword evidence="13 14" id="KW-0472">Membrane</keyword>
<dbReference type="SMART" id="SM00388">
    <property type="entry name" value="HisKA"/>
    <property type="match status" value="1"/>
</dbReference>
<evidence type="ECO:0000256" key="13">
    <source>
        <dbReference type="ARBA" id="ARBA00023136"/>
    </source>
</evidence>
<dbReference type="GO" id="GO:0005524">
    <property type="term" value="F:ATP binding"/>
    <property type="evidence" value="ECO:0007669"/>
    <property type="project" value="UniProtKB-KW"/>
</dbReference>
<dbReference type="CDD" id="cd00075">
    <property type="entry name" value="HATPase"/>
    <property type="match status" value="1"/>
</dbReference>
<evidence type="ECO:0000256" key="12">
    <source>
        <dbReference type="ARBA" id="ARBA00023012"/>
    </source>
</evidence>
<evidence type="ECO:0000256" key="6">
    <source>
        <dbReference type="ARBA" id="ARBA00022679"/>
    </source>
</evidence>
<evidence type="ECO:0000256" key="8">
    <source>
        <dbReference type="ARBA" id="ARBA00022741"/>
    </source>
</evidence>
<protein>
    <recommendedName>
        <fullName evidence="3">histidine kinase</fullName>
        <ecNumber evidence="3">2.7.13.3</ecNumber>
    </recommendedName>
</protein>
<reference evidence="17 18" key="1">
    <citation type="submission" date="2018-05" db="EMBL/GenBank/DDBJ databases">
        <title>Genomic Encyclopedia of Type Strains, Phase IV (KMG-IV): sequencing the most valuable type-strain genomes for metagenomic binning, comparative biology and taxonomic classification.</title>
        <authorList>
            <person name="Goeker M."/>
        </authorList>
    </citation>
    <scope>NUCLEOTIDE SEQUENCE [LARGE SCALE GENOMIC DNA]</scope>
    <source>
        <strain evidence="17 18">DSM 28816</strain>
    </source>
</reference>
<keyword evidence="10" id="KW-0067">ATP-binding</keyword>
<dbReference type="InterPro" id="IPR036890">
    <property type="entry name" value="HATPase_C_sf"/>
</dbReference>
<feature type="domain" description="HAMP" evidence="16">
    <location>
        <begin position="174"/>
        <end position="228"/>
    </location>
</feature>
<proteinExistence type="predicted"/>
<dbReference type="Pfam" id="PF00512">
    <property type="entry name" value="HisKA"/>
    <property type="match status" value="1"/>
</dbReference>
<dbReference type="SUPFAM" id="SSF47384">
    <property type="entry name" value="Homodimeric domain of signal transducing histidine kinase"/>
    <property type="match status" value="1"/>
</dbReference>
<keyword evidence="11 14" id="KW-1133">Transmembrane helix</keyword>
<keyword evidence="5" id="KW-0597">Phosphoprotein</keyword>
<dbReference type="Gene3D" id="6.10.340.10">
    <property type="match status" value="1"/>
</dbReference>
<dbReference type="InterPro" id="IPR003661">
    <property type="entry name" value="HisK_dim/P_dom"/>
</dbReference>
<evidence type="ECO:0000256" key="10">
    <source>
        <dbReference type="ARBA" id="ARBA00022840"/>
    </source>
</evidence>
<dbReference type="InterPro" id="IPR003660">
    <property type="entry name" value="HAMP_dom"/>
</dbReference>
<dbReference type="InterPro" id="IPR003594">
    <property type="entry name" value="HATPase_dom"/>
</dbReference>
<dbReference type="SMART" id="SM00304">
    <property type="entry name" value="HAMP"/>
    <property type="match status" value="1"/>
</dbReference>
<dbReference type="SUPFAM" id="SSF55874">
    <property type="entry name" value="ATPase domain of HSP90 chaperone/DNA topoisomerase II/histidine kinase"/>
    <property type="match status" value="1"/>
</dbReference>
<dbReference type="Proteomes" id="UP000247523">
    <property type="component" value="Unassembled WGS sequence"/>
</dbReference>
<dbReference type="PANTHER" id="PTHR45528">
    <property type="entry name" value="SENSOR HISTIDINE KINASE CPXA"/>
    <property type="match status" value="1"/>
</dbReference>
<dbReference type="PANTHER" id="PTHR45528:SF1">
    <property type="entry name" value="SENSOR HISTIDINE KINASE CPXA"/>
    <property type="match status" value="1"/>
</dbReference>
<dbReference type="Gene3D" id="1.10.287.130">
    <property type="match status" value="1"/>
</dbReference>
<dbReference type="AlphaFoldDB" id="A0A318ENW0"/>
<evidence type="ECO:0000256" key="14">
    <source>
        <dbReference type="SAM" id="Phobius"/>
    </source>
</evidence>
<evidence type="ECO:0000259" key="16">
    <source>
        <dbReference type="PROSITE" id="PS50885"/>
    </source>
</evidence>
<comment type="caution">
    <text evidence="17">The sequence shown here is derived from an EMBL/GenBank/DDBJ whole genome shotgun (WGS) entry which is preliminary data.</text>
</comment>
<dbReference type="CDD" id="cd00082">
    <property type="entry name" value="HisKA"/>
    <property type="match status" value="1"/>
</dbReference>
<keyword evidence="6" id="KW-0808">Transferase</keyword>
<evidence type="ECO:0000259" key="15">
    <source>
        <dbReference type="PROSITE" id="PS50109"/>
    </source>
</evidence>
<dbReference type="PRINTS" id="PR00344">
    <property type="entry name" value="BCTRLSENSOR"/>
</dbReference>
<evidence type="ECO:0000256" key="3">
    <source>
        <dbReference type="ARBA" id="ARBA00012438"/>
    </source>
</evidence>
<dbReference type="GO" id="GO:0000155">
    <property type="term" value="F:phosphorelay sensor kinase activity"/>
    <property type="evidence" value="ECO:0007669"/>
    <property type="project" value="InterPro"/>
</dbReference>
<feature type="transmembrane region" description="Helical" evidence="14">
    <location>
        <begin position="12"/>
        <end position="32"/>
    </location>
</feature>
<dbReference type="Pfam" id="PF00672">
    <property type="entry name" value="HAMP"/>
    <property type="match status" value="1"/>
</dbReference>
<dbReference type="FunFam" id="3.30.565.10:FF:000006">
    <property type="entry name" value="Sensor histidine kinase WalK"/>
    <property type="match status" value="1"/>
</dbReference>
<dbReference type="EMBL" id="QICS01000009">
    <property type="protein sequence ID" value="PXV87782.1"/>
    <property type="molecule type" value="Genomic_DNA"/>
</dbReference>
<dbReference type="PROSITE" id="PS50109">
    <property type="entry name" value="HIS_KIN"/>
    <property type="match status" value="1"/>
</dbReference>
<keyword evidence="7 14" id="KW-0812">Transmembrane</keyword>
<keyword evidence="9 17" id="KW-0418">Kinase</keyword>
<keyword evidence="4" id="KW-1003">Cell membrane</keyword>
<evidence type="ECO:0000256" key="9">
    <source>
        <dbReference type="ARBA" id="ARBA00022777"/>
    </source>
</evidence>
<keyword evidence="8" id="KW-0547">Nucleotide-binding</keyword>
<dbReference type="InterPro" id="IPR050398">
    <property type="entry name" value="HssS/ArlS-like"/>
</dbReference>
<feature type="transmembrane region" description="Helical" evidence="14">
    <location>
        <begin position="149"/>
        <end position="173"/>
    </location>
</feature>